<dbReference type="PANTHER" id="PTHR38692:SF1">
    <property type="entry name" value="PROTEIN SMG"/>
    <property type="match status" value="1"/>
</dbReference>
<organism evidence="2 3">
    <name type="scientific">Inmirania thermothiophila</name>
    <dbReference type="NCBI Taxonomy" id="1750597"/>
    <lineage>
        <taxon>Bacteria</taxon>
        <taxon>Pseudomonadati</taxon>
        <taxon>Pseudomonadota</taxon>
        <taxon>Gammaproteobacteria</taxon>
        <taxon>Chromatiales</taxon>
        <taxon>Ectothiorhodospiraceae</taxon>
        <taxon>Inmirania</taxon>
    </lineage>
</organism>
<dbReference type="Pfam" id="PF04361">
    <property type="entry name" value="DUF494"/>
    <property type="match status" value="1"/>
</dbReference>
<reference evidence="2 3" key="1">
    <citation type="submission" date="2018-11" db="EMBL/GenBank/DDBJ databases">
        <title>Genomic Encyclopedia of Type Strains, Phase IV (KMG-IV): sequencing the most valuable type-strain genomes for metagenomic binning, comparative biology and taxonomic classification.</title>
        <authorList>
            <person name="Goeker M."/>
        </authorList>
    </citation>
    <scope>NUCLEOTIDE SEQUENCE [LARGE SCALE GENOMIC DNA]</scope>
    <source>
        <strain evidence="2 3">DSM 100275</strain>
    </source>
</reference>
<dbReference type="InterPro" id="IPR007456">
    <property type="entry name" value="Smg"/>
</dbReference>
<dbReference type="EMBL" id="RJVI01000001">
    <property type="protein sequence ID" value="ROR34256.1"/>
    <property type="molecule type" value="Genomic_DNA"/>
</dbReference>
<sequence>MNETILDVLVYLFEHYMEAPAAEPPSEEALRSELEEQGFDEEQIERAFDWLEELGERQESLPGVVAPGAIRIYTEAEVARLDLEARGLLLDLEQRGVLDHRTRELVLDRLLALDEPHLGREAAQWVALMVLFSEPGREAAYAWMRDYVYQLPGGALH</sequence>
<evidence type="ECO:0000256" key="1">
    <source>
        <dbReference type="HAMAP-Rule" id="MF_00598"/>
    </source>
</evidence>
<comment type="similarity">
    <text evidence="1">Belongs to the Smg family.</text>
</comment>
<dbReference type="PANTHER" id="PTHR38692">
    <property type="entry name" value="PROTEIN SMG"/>
    <property type="match status" value="1"/>
</dbReference>
<keyword evidence="3" id="KW-1185">Reference proteome</keyword>
<comment type="caution">
    <text evidence="2">The sequence shown here is derived from an EMBL/GenBank/DDBJ whole genome shotgun (WGS) entry which is preliminary data.</text>
</comment>
<evidence type="ECO:0000313" key="3">
    <source>
        <dbReference type="Proteomes" id="UP000276634"/>
    </source>
</evidence>
<dbReference type="RefSeq" id="WP_123399277.1">
    <property type="nucleotide sequence ID" value="NZ_RJVI01000001.1"/>
</dbReference>
<dbReference type="AlphaFoldDB" id="A0A3N1Y615"/>
<gene>
    <name evidence="1" type="primary">smg</name>
    <name evidence="2" type="ORF">EDC57_0152</name>
</gene>
<name>A0A3N1Y615_9GAMM</name>
<dbReference type="Proteomes" id="UP000276634">
    <property type="component" value="Unassembled WGS sequence"/>
</dbReference>
<dbReference type="OrthoDB" id="9788984at2"/>
<evidence type="ECO:0000313" key="2">
    <source>
        <dbReference type="EMBL" id="ROR34256.1"/>
    </source>
</evidence>
<dbReference type="HAMAP" id="MF_00598">
    <property type="entry name" value="Smg"/>
    <property type="match status" value="1"/>
</dbReference>
<proteinExistence type="inferred from homology"/>
<protein>
    <recommendedName>
        <fullName evidence="1">Protein Smg homolog</fullName>
    </recommendedName>
</protein>
<accession>A0A3N1Y615</accession>